<dbReference type="GO" id="GO:0019005">
    <property type="term" value="C:SCF ubiquitin ligase complex"/>
    <property type="evidence" value="ECO:0007669"/>
    <property type="project" value="TreeGrafter"/>
</dbReference>
<dbReference type="EMBL" id="JAAAIL010001992">
    <property type="protein sequence ID" value="KAG0262030.1"/>
    <property type="molecule type" value="Genomic_DNA"/>
</dbReference>
<reference evidence="3" key="1">
    <citation type="journal article" date="2020" name="Fungal Divers.">
        <title>Resolving the Mortierellaceae phylogeny through synthesis of multi-gene phylogenetics and phylogenomics.</title>
        <authorList>
            <person name="Vandepol N."/>
            <person name="Liber J."/>
            <person name="Desiro A."/>
            <person name="Na H."/>
            <person name="Kennedy M."/>
            <person name="Barry K."/>
            <person name="Grigoriev I.V."/>
            <person name="Miller A.N."/>
            <person name="O'Donnell K."/>
            <person name="Stajich J.E."/>
            <person name="Bonito G."/>
        </authorList>
    </citation>
    <scope>NUCLEOTIDE SEQUENCE</scope>
    <source>
        <strain evidence="3">NRRL 28262</strain>
    </source>
</reference>
<dbReference type="InterPro" id="IPR032675">
    <property type="entry name" value="LRR_dom_sf"/>
</dbReference>
<dbReference type="InterPro" id="IPR001611">
    <property type="entry name" value="Leu-rich_rpt"/>
</dbReference>
<dbReference type="GO" id="GO:0031146">
    <property type="term" value="P:SCF-dependent proteasomal ubiquitin-dependent protein catabolic process"/>
    <property type="evidence" value="ECO:0007669"/>
    <property type="project" value="TreeGrafter"/>
</dbReference>
<evidence type="ECO:0008006" key="5">
    <source>
        <dbReference type="Google" id="ProtNLM"/>
    </source>
</evidence>
<evidence type="ECO:0000313" key="4">
    <source>
        <dbReference type="Proteomes" id="UP001194580"/>
    </source>
</evidence>
<dbReference type="Proteomes" id="UP001194580">
    <property type="component" value="Unassembled WGS sequence"/>
</dbReference>
<dbReference type="SUPFAM" id="SSF52047">
    <property type="entry name" value="RNI-like"/>
    <property type="match status" value="1"/>
</dbReference>
<dbReference type="InterPro" id="IPR057207">
    <property type="entry name" value="FBXL15_LRR"/>
</dbReference>
<name>A0AAD4D5H4_9FUNG</name>
<dbReference type="Pfam" id="PF25372">
    <property type="entry name" value="DUF7885"/>
    <property type="match status" value="1"/>
</dbReference>
<dbReference type="AlphaFoldDB" id="A0AAD4D5H4"/>
<dbReference type="SUPFAM" id="SSF81383">
    <property type="entry name" value="F-box domain"/>
    <property type="match status" value="1"/>
</dbReference>
<dbReference type="Pfam" id="PF13516">
    <property type="entry name" value="LRR_6"/>
    <property type="match status" value="1"/>
</dbReference>
<evidence type="ECO:0000313" key="3">
    <source>
        <dbReference type="EMBL" id="KAG0262030.1"/>
    </source>
</evidence>
<evidence type="ECO:0000259" key="1">
    <source>
        <dbReference type="Pfam" id="PF12937"/>
    </source>
</evidence>
<dbReference type="Pfam" id="PF12937">
    <property type="entry name" value="F-box-like"/>
    <property type="match status" value="1"/>
</dbReference>
<dbReference type="InterPro" id="IPR001810">
    <property type="entry name" value="F-box_dom"/>
</dbReference>
<protein>
    <recommendedName>
        <fullName evidence="5">RNI-like protein</fullName>
    </recommendedName>
</protein>
<feature type="domain" description="F-box" evidence="1">
    <location>
        <begin position="7"/>
        <end position="42"/>
    </location>
</feature>
<sequence>MNPLTIPELLTSICSQLDRPSLVAAAQVSKQWSETCIVFLWESCPFTADRYNAYPDAFDDHAHLVRHMDARMRLIGREMRFIAHQCTNMTELAIRHCQFTSASLDVLFGGIPRVDSLTLELCRGINSTVAARLVRLSRLSRLELIVHAQERGNGDWREEHMVTLLTRCQLEYLKILGPDLSHVHLAGVARYENPLPMLAIHLIGTFIQDDALDRILAKAPRLATFVLLNNANKNSTLQTIARNGSSIRMLELRNSKSVTTPAFDAVFKTCHLLTRLDISGTLIHDAAISTLARHCPWVQVLDLTGCSRITSMSFLEMMVTLEGLKELRIGGCTRLSIGSFSGTVAWASRCGLEVLDMPSVGIKVDKDALGGLVQHLESLPRLRHLTMDEQVGTHKAMQEFQLRRPFVSLSINTAALRVLWESERQA</sequence>
<keyword evidence="4" id="KW-1185">Reference proteome</keyword>
<gene>
    <name evidence="3" type="ORF">BGZ95_004100</name>
</gene>
<accession>A0AAD4D5H4</accession>
<comment type="caution">
    <text evidence="3">The sequence shown here is derived from an EMBL/GenBank/DDBJ whole genome shotgun (WGS) entry which is preliminary data.</text>
</comment>
<dbReference type="PANTHER" id="PTHR13318:SF190">
    <property type="entry name" value="PARTNER OF PAIRED, ISOFORM B"/>
    <property type="match status" value="1"/>
</dbReference>
<feature type="domain" description="F-box/LRR-repeat protein 15-like leucin rich repeat" evidence="2">
    <location>
        <begin position="205"/>
        <end position="326"/>
    </location>
</feature>
<dbReference type="Gene3D" id="3.80.10.10">
    <property type="entry name" value="Ribonuclease Inhibitor"/>
    <property type="match status" value="2"/>
</dbReference>
<evidence type="ECO:0000259" key="2">
    <source>
        <dbReference type="Pfam" id="PF25372"/>
    </source>
</evidence>
<dbReference type="PANTHER" id="PTHR13318">
    <property type="entry name" value="PARTNER OF PAIRED, ISOFORM B-RELATED"/>
    <property type="match status" value="1"/>
</dbReference>
<organism evidence="3 4">
    <name type="scientific">Linnemannia exigua</name>
    <dbReference type="NCBI Taxonomy" id="604196"/>
    <lineage>
        <taxon>Eukaryota</taxon>
        <taxon>Fungi</taxon>
        <taxon>Fungi incertae sedis</taxon>
        <taxon>Mucoromycota</taxon>
        <taxon>Mortierellomycotina</taxon>
        <taxon>Mortierellomycetes</taxon>
        <taxon>Mortierellales</taxon>
        <taxon>Mortierellaceae</taxon>
        <taxon>Linnemannia</taxon>
    </lineage>
</organism>
<dbReference type="InterPro" id="IPR036047">
    <property type="entry name" value="F-box-like_dom_sf"/>
</dbReference>
<proteinExistence type="predicted"/>